<evidence type="ECO:0000313" key="1">
    <source>
        <dbReference type="EMBL" id="GGC56518.1"/>
    </source>
</evidence>
<comment type="caution">
    <text evidence="1">The sequence shown here is derived from an EMBL/GenBank/DDBJ whole genome shotgun (WGS) entry which is preliminary data.</text>
</comment>
<dbReference type="Proteomes" id="UP000602004">
    <property type="component" value="Unassembled WGS sequence"/>
</dbReference>
<reference evidence="2" key="1">
    <citation type="journal article" date="2019" name="Int. J. Syst. Evol. Microbiol.">
        <title>The Global Catalogue of Microorganisms (GCM) 10K type strain sequencing project: providing services to taxonomists for standard genome sequencing and annotation.</title>
        <authorList>
            <consortium name="The Broad Institute Genomics Platform"/>
            <consortium name="The Broad Institute Genome Sequencing Center for Infectious Disease"/>
            <person name="Wu L."/>
            <person name="Ma J."/>
        </authorList>
    </citation>
    <scope>NUCLEOTIDE SEQUENCE [LARGE SCALE GENOMIC DNA]</scope>
    <source>
        <strain evidence="2">CGMCC 1.15103</strain>
    </source>
</reference>
<dbReference type="EMBL" id="BMHL01000010">
    <property type="protein sequence ID" value="GGC56518.1"/>
    <property type="molecule type" value="Genomic_DNA"/>
</dbReference>
<proteinExistence type="predicted"/>
<gene>
    <name evidence="1" type="ORF">GCM10011400_50210</name>
</gene>
<evidence type="ECO:0000313" key="2">
    <source>
        <dbReference type="Proteomes" id="UP000602004"/>
    </source>
</evidence>
<organism evidence="1 2">
    <name type="scientific">Paraburkholderia caffeinilytica</name>
    <dbReference type="NCBI Taxonomy" id="1761016"/>
    <lineage>
        <taxon>Bacteria</taxon>
        <taxon>Pseudomonadati</taxon>
        <taxon>Pseudomonadota</taxon>
        <taxon>Betaproteobacteria</taxon>
        <taxon>Burkholderiales</taxon>
        <taxon>Burkholderiaceae</taxon>
        <taxon>Paraburkholderia</taxon>
    </lineage>
</organism>
<sequence length="73" mass="8125">MHPLTASMEMAIASTRFLAPPPVGVRWARNGTGGERWFDGPLSPMRLAPRVREVFIYFASLGMDMACVWLSGR</sequence>
<accession>A0ABQ1N7X2</accession>
<keyword evidence="2" id="KW-1185">Reference proteome</keyword>
<name>A0ABQ1N7X2_9BURK</name>
<protein>
    <submittedName>
        <fullName evidence="1">Uncharacterized protein</fullName>
    </submittedName>
</protein>